<accession>A0ABQ5N851</accession>
<reference evidence="1 2" key="1">
    <citation type="journal article" date="2024" name="Int. J. Syst. Evol. Microbiol.">
        <title>Clostridium omnivorum sp. nov., isolated from anoxic soil under the treatment of reductive soil disinfestation.</title>
        <authorList>
            <person name="Ueki A."/>
            <person name="Tonouchi A."/>
            <person name="Kaku N."/>
            <person name="Honma S."/>
            <person name="Ueki K."/>
        </authorList>
    </citation>
    <scope>NUCLEOTIDE SEQUENCE [LARGE SCALE GENOMIC DNA]</scope>
    <source>
        <strain evidence="1 2">E14</strain>
    </source>
</reference>
<proteinExistence type="predicted"/>
<sequence>MTLSLLELVPYYKSFEGVDAKKYTLSQLYLTLARKQLEFYASYLRNIEGVFVDKKNISTTLSNDLEFEEKNKKFKFSDQAIIMASFYRYSCFDPEKYGPDYKNFSFDILNMFLQYREELYTLPQDELNKICLCLNIFYKHSKSEEAKILLVDISEFLLDNCIENNCLILGSNVENNCFMFLNHMLLYENTDIYKFKDSAKEIYNSLLKLYSPELGIFVKENNKKEINYSCTDIMLYLLSIMHHQKNFDDNLEDNSIILDVYRRQVMDSGIITSWPSSPDLDDVERYKNFSSKSEDLLDEQNFRMATIPTPEANELSSIFMKNVTYNRKKEIFSSGKPTFDSSKNMLIFFLVLYLKNSLWIENPD</sequence>
<protein>
    <submittedName>
        <fullName evidence="1">Uncharacterized protein</fullName>
    </submittedName>
</protein>
<comment type="caution">
    <text evidence="1">The sequence shown here is derived from an EMBL/GenBank/DDBJ whole genome shotgun (WGS) entry which is preliminary data.</text>
</comment>
<keyword evidence="2" id="KW-1185">Reference proteome</keyword>
<organism evidence="1 2">
    <name type="scientific">Clostridium omnivorum</name>
    <dbReference type="NCBI Taxonomy" id="1604902"/>
    <lineage>
        <taxon>Bacteria</taxon>
        <taxon>Bacillati</taxon>
        <taxon>Bacillota</taxon>
        <taxon>Clostridia</taxon>
        <taxon>Eubacteriales</taxon>
        <taxon>Clostridiaceae</taxon>
        <taxon>Clostridium</taxon>
    </lineage>
</organism>
<evidence type="ECO:0000313" key="1">
    <source>
        <dbReference type="EMBL" id="GLC31437.1"/>
    </source>
</evidence>
<dbReference type="EMBL" id="BRXR01000001">
    <property type="protein sequence ID" value="GLC31437.1"/>
    <property type="molecule type" value="Genomic_DNA"/>
</dbReference>
<evidence type="ECO:0000313" key="2">
    <source>
        <dbReference type="Proteomes" id="UP001208567"/>
    </source>
</evidence>
<gene>
    <name evidence="1" type="ORF">bsdE14_28470</name>
</gene>
<name>A0ABQ5N851_9CLOT</name>
<dbReference type="Proteomes" id="UP001208567">
    <property type="component" value="Unassembled WGS sequence"/>
</dbReference>